<dbReference type="Pfam" id="PF05193">
    <property type="entry name" value="Peptidase_M16_C"/>
    <property type="match status" value="1"/>
</dbReference>
<dbReference type="FunFam" id="3.30.830.10:FF:000013">
    <property type="entry name" value="Mitochondrial presequence protease"/>
    <property type="match status" value="1"/>
</dbReference>
<dbReference type="InterPro" id="IPR011765">
    <property type="entry name" value="Pept_M16_N"/>
</dbReference>
<evidence type="ECO:0000256" key="1">
    <source>
        <dbReference type="ARBA" id="ARBA00001947"/>
    </source>
</evidence>
<keyword evidence="8" id="KW-0479">Metal-binding</keyword>
<comment type="similarity">
    <text evidence="4">Belongs to the peptidase M16 family. PreP subfamily.</text>
</comment>
<keyword evidence="11" id="KW-0809">Transit peptide</keyword>
<name>A0A1V8T7J2_9PEZI</name>
<keyword evidence="18" id="KW-1185">Reference proteome</keyword>
<dbReference type="InterPro" id="IPR007863">
    <property type="entry name" value="Peptidase_M16_C"/>
</dbReference>
<evidence type="ECO:0000256" key="9">
    <source>
        <dbReference type="ARBA" id="ARBA00022801"/>
    </source>
</evidence>
<gene>
    <name evidence="17" type="ORF">B0A48_07027</name>
</gene>
<dbReference type="FunFam" id="3.30.830.10:FF:000009">
    <property type="entry name" value="Presequence protease, mitochondrial"/>
    <property type="match status" value="1"/>
</dbReference>
<comment type="cofactor">
    <cofactor evidence="1">
        <name>Zn(2+)</name>
        <dbReference type="ChEBI" id="CHEBI:29105"/>
    </cofactor>
</comment>
<dbReference type="Pfam" id="PF08367">
    <property type="entry name" value="M16C_assoc"/>
    <property type="match status" value="1"/>
</dbReference>
<dbReference type="PANTHER" id="PTHR43016:SF13">
    <property type="entry name" value="PRESEQUENCE PROTEASE, MITOCHONDRIAL"/>
    <property type="match status" value="1"/>
</dbReference>
<dbReference type="InterPro" id="IPR013578">
    <property type="entry name" value="Peptidase_M16C_assoc"/>
</dbReference>
<keyword evidence="9" id="KW-0378">Hydrolase</keyword>
<dbReference type="GO" id="GO:0016485">
    <property type="term" value="P:protein processing"/>
    <property type="evidence" value="ECO:0007669"/>
    <property type="project" value="TreeGrafter"/>
</dbReference>
<dbReference type="EMBL" id="NAJO01000014">
    <property type="protein sequence ID" value="OQO07330.1"/>
    <property type="molecule type" value="Genomic_DNA"/>
</dbReference>
<evidence type="ECO:0000256" key="15">
    <source>
        <dbReference type="ARBA" id="ARBA00045897"/>
    </source>
</evidence>
<sequence length="1038" mass="114127">MLSSLRTSRSLRLTSYNLAGLSRRAYASVTDLNSLPKPGDRIHGFTLQKARHVPELELSALHFQHDKTGADYLHVARDDENNVFSIGFKTNPPDATGVPHILEHVTLCSSEKYPIRDPFFKMLPRSLHNFMNAFTSLDHTMYPIATTNSKDFRNLMTMYLDSTLHPLLKKSDFIQEGWRVGPENPAAPADAAGKDLVFKGVVYNEMKGQFSDATYFYYMRWLQEIAPSLNFFGGEPQKITDLTYEQLRNFHQQHYHPSNSKILTYGNTPVEEHLAIVGRELDRFTKITVNDENKLPISLADGSRDVVVEGPLDQMTAPDAQNRTSVAWIMGDTSNIQESFALNIATSLLTDGYGSPMYRALIESGLGSDFSPNTGYDSHTAKAIFALGLNGVTDENLPKVKETIFATIKESIANGFEKQKVDGMLHQLELSLKHKTAKFGIGLVQNVQGQWFTGKDPFDALQWNSIVQKFKSEFAKPRYLEDLLDKYLVSDRTLTYTMRPSASYATELAAEEQSRLATKIEAETAQHGSAEAAYEHLRKQELDLVEEQDAGRTQSVDCVPMLSTKDIPRKQKDIAIRDSTIAHAKVQWHEAPTNELTYFRGIAKLNDLPDELRMLVPLFCDALMRIGTRNKSMEELEDLIKLETGGVSIGYHVSGSPHDLQTAHEGLMLRGSAFDRNVPAMYELLQILLLETDFDSPKAHKMIRELLQSGASGAVDAVAGSGHMYASMYANAGFGPSGRLAEQTGGLTQVKLIAQLASAEENADAMTALIKQLQVIQALASASLKSSFRVALTCSSSATSANESALQAFLTSTSSAALAIPTFSASSDTTSAISTSSKTHFALPYQVSYAALSLPTAPYTSTSTGAANSILAALLTHKHLHHEIREKGGAYGAFASSRPLSGTFTLSSYRDPNPENSLKIMTESVKWALDRQWSEQELEEAKLSVFQGVDAPVSVSAEGMVRFEAEISRAMEQERREALLDVQASDVKSAAEGLAGKLERGEGRIVVLGPRKGFVKEEEGWRVEDMARELGVGGTAAA</sequence>
<evidence type="ECO:0000256" key="8">
    <source>
        <dbReference type="ARBA" id="ARBA00022723"/>
    </source>
</evidence>
<dbReference type="SUPFAM" id="SSF63411">
    <property type="entry name" value="LuxS/MPP-like metallohydrolase"/>
    <property type="match status" value="4"/>
</dbReference>
<dbReference type="InterPro" id="IPR011249">
    <property type="entry name" value="Metalloenz_LuxS/M16"/>
</dbReference>
<dbReference type="GO" id="GO:0046872">
    <property type="term" value="F:metal ion binding"/>
    <property type="evidence" value="ECO:0007669"/>
    <property type="project" value="UniProtKB-KW"/>
</dbReference>
<reference evidence="18" key="1">
    <citation type="submission" date="2017-03" db="EMBL/GenBank/DDBJ databases">
        <title>Genomes of endolithic fungi from Antarctica.</title>
        <authorList>
            <person name="Coleine C."/>
            <person name="Masonjones S."/>
            <person name="Stajich J.E."/>
        </authorList>
    </citation>
    <scope>NUCLEOTIDE SEQUENCE [LARGE SCALE GENOMIC DNA]</scope>
    <source>
        <strain evidence="18">CCFEE 5527</strain>
    </source>
</reference>
<evidence type="ECO:0000313" key="17">
    <source>
        <dbReference type="EMBL" id="OQO07330.1"/>
    </source>
</evidence>
<keyword evidence="12" id="KW-0482">Metalloprotease</keyword>
<dbReference type="Pfam" id="PF22516">
    <property type="entry name" value="PreP_C"/>
    <property type="match status" value="1"/>
</dbReference>
<comment type="subcellular location">
    <subcellularLocation>
        <location evidence="3">Mitochondrion intermembrane space</location>
    </subcellularLocation>
    <subcellularLocation>
        <location evidence="2">Mitochondrion matrix</location>
    </subcellularLocation>
</comment>
<dbReference type="GO" id="GO:0005759">
    <property type="term" value="C:mitochondrial matrix"/>
    <property type="evidence" value="ECO:0007669"/>
    <property type="project" value="UniProtKB-SubCell"/>
</dbReference>
<dbReference type="Gene3D" id="3.30.830.10">
    <property type="entry name" value="Metalloenzyme, LuxS/M16 peptidase-like"/>
    <property type="match status" value="4"/>
</dbReference>
<dbReference type="FunCoup" id="A0A1V8T7J2">
    <property type="interactions" value="1214"/>
</dbReference>
<keyword evidence="7" id="KW-0645">Protease</keyword>
<evidence type="ECO:0000259" key="16">
    <source>
        <dbReference type="SMART" id="SM01264"/>
    </source>
</evidence>
<dbReference type="STRING" id="1507870.A0A1V8T7J2"/>
<dbReference type="GO" id="GO:0005758">
    <property type="term" value="C:mitochondrial intermembrane space"/>
    <property type="evidence" value="ECO:0007669"/>
    <property type="project" value="UniProtKB-SubCell"/>
</dbReference>
<dbReference type="GO" id="GO:0004222">
    <property type="term" value="F:metalloendopeptidase activity"/>
    <property type="evidence" value="ECO:0007669"/>
    <property type="project" value="TreeGrafter"/>
</dbReference>
<dbReference type="Proteomes" id="UP000192596">
    <property type="component" value="Unassembled WGS sequence"/>
</dbReference>
<dbReference type="InParanoid" id="A0A1V8T7J2"/>
<feature type="domain" description="Peptidase M16C associated" evidence="16">
    <location>
        <begin position="498"/>
        <end position="756"/>
    </location>
</feature>
<evidence type="ECO:0000256" key="2">
    <source>
        <dbReference type="ARBA" id="ARBA00004305"/>
    </source>
</evidence>
<dbReference type="OrthoDB" id="10250783at2759"/>
<evidence type="ECO:0000256" key="7">
    <source>
        <dbReference type="ARBA" id="ARBA00022670"/>
    </source>
</evidence>
<evidence type="ECO:0000256" key="10">
    <source>
        <dbReference type="ARBA" id="ARBA00022833"/>
    </source>
</evidence>
<proteinExistence type="inferred from homology"/>
<dbReference type="Pfam" id="PF00675">
    <property type="entry name" value="Peptidase_M16"/>
    <property type="match status" value="1"/>
</dbReference>
<keyword evidence="13" id="KW-0496">Mitochondrion</keyword>
<accession>A0A1V8T7J2</accession>
<protein>
    <recommendedName>
        <fullName evidence="6">Presequence protease, mitochondrial</fullName>
    </recommendedName>
    <alternativeName>
        <fullName evidence="14">Pitrilysin metalloproteinase</fullName>
    </alternativeName>
</protein>
<comment type="subunit">
    <text evidence="5">Monomer and homodimer; homodimerization is induced by binding of the substrate.</text>
</comment>
<evidence type="ECO:0000256" key="5">
    <source>
        <dbReference type="ARBA" id="ARBA00011853"/>
    </source>
</evidence>
<dbReference type="AlphaFoldDB" id="A0A1V8T7J2"/>
<evidence type="ECO:0000256" key="6">
    <source>
        <dbReference type="ARBA" id="ARBA00020167"/>
    </source>
</evidence>
<evidence type="ECO:0000313" key="18">
    <source>
        <dbReference type="Proteomes" id="UP000192596"/>
    </source>
</evidence>
<dbReference type="PANTHER" id="PTHR43016">
    <property type="entry name" value="PRESEQUENCE PROTEASE"/>
    <property type="match status" value="1"/>
</dbReference>
<dbReference type="FunFam" id="3.30.830.10:FF:000011">
    <property type="entry name" value="Presequence protease, mitochondrial"/>
    <property type="match status" value="1"/>
</dbReference>
<evidence type="ECO:0000256" key="12">
    <source>
        <dbReference type="ARBA" id="ARBA00023049"/>
    </source>
</evidence>
<organism evidence="17 18">
    <name type="scientific">Cryoendolithus antarcticus</name>
    <dbReference type="NCBI Taxonomy" id="1507870"/>
    <lineage>
        <taxon>Eukaryota</taxon>
        <taxon>Fungi</taxon>
        <taxon>Dikarya</taxon>
        <taxon>Ascomycota</taxon>
        <taxon>Pezizomycotina</taxon>
        <taxon>Dothideomycetes</taxon>
        <taxon>Dothideomycetidae</taxon>
        <taxon>Cladosporiales</taxon>
        <taxon>Cladosporiaceae</taxon>
        <taxon>Cryoendolithus</taxon>
    </lineage>
</organism>
<comment type="caution">
    <text evidence="17">The sequence shown here is derived from an EMBL/GenBank/DDBJ whole genome shotgun (WGS) entry which is preliminary data.</text>
</comment>
<evidence type="ECO:0000256" key="13">
    <source>
        <dbReference type="ARBA" id="ARBA00023128"/>
    </source>
</evidence>
<dbReference type="InterPro" id="IPR055130">
    <property type="entry name" value="PreP_C"/>
</dbReference>
<evidence type="ECO:0000256" key="14">
    <source>
        <dbReference type="ARBA" id="ARBA00034552"/>
    </source>
</evidence>
<evidence type="ECO:0000256" key="4">
    <source>
        <dbReference type="ARBA" id="ARBA00007575"/>
    </source>
</evidence>
<dbReference type="SMART" id="SM01264">
    <property type="entry name" value="M16C_associated"/>
    <property type="match status" value="1"/>
</dbReference>
<comment type="function">
    <text evidence="15">Degrades mitochondrial transit peptides after their cleavage in the intermembrane space or in the matrix, and presequence peptides; clearance of these peptides is required to keep the presequence processing machinery running. Preferentially cleaves the N-terminal side of paired basic amino acid residues. Also degrades other unstructured peptides. May function as an ATP-dependent peptidase as opposed to a metalloendopeptidase.</text>
</comment>
<evidence type="ECO:0000256" key="3">
    <source>
        <dbReference type="ARBA" id="ARBA00004569"/>
    </source>
</evidence>
<keyword evidence="10" id="KW-0862">Zinc</keyword>
<evidence type="ECO:0000256" key="11">
    <source>
        <dbReference type="ARBA" id="ARBA00022946"/>
    </source>
</evidence>